<dbReference type="PROSITE" id="PS50048">
    <property type="entry name" value="ZN2_CY6_FUNGAL_2"/>
    <property type="match status" value="1"/>
</dbReference>
<keyword evidence="9" id="KW-1185">Reference proteome</keyword>
<dbReference type="PROSITE" id="PS00463">
    <property type="entry name" value="ZN2_CY6_FUNGAL_1"/>
    <property type="match status" value="1"/>
</dbReference>
<organism evidence="8 9">
    <name type="scientific">Hypocrea atroviridis (strain ATCC 20476 / IMI 206040)</name>
    <name type="common">Trichoderma atroviride</name>
    <dbReference type="NCBI Taxonomy" id="452589"/>
    <lineage>
        <taxon>Eukaryota</taxon>
        <taxon>Fungi</taxon>
        <taxon>Dikarya</taxon>
        <taxon>Ascomycota</taxon>
        <taxon>Pezizomycotina</taxon>
        <taxon>Sordariomycetes</taxon>
        <taxon>Hypocreomycetidae</taxon>
        <taxon>Hypocreales</taxon>
        <taxon>Hypocreaceae</taxon>
        <taxon>Trichoderma</taxon>
    </lineage>
</organism>
<reference evidence="8 9" key="1">
    <citation type="journal article" date="2011" name="Genome Biol.">
        <title>Comparative genome sequence analysis underscores mycoparasitism as the ancestral life style of Trichoderma.</title>
        <authorList>
            <person name="Kubicek C.P."/>
            <person name="Herrera-Estrella A."/>
            <person name="Seidl-Seiboth V."/>
            <person name="Martinez D.A."/>
            <person name="Druzhinina I.S."/>
            <person name="Thon M."/>
            <person name="Zeilinger S."/>
            <person name="Casas-Flores S."/>
            <person name="Horwitz B.A."/>
            <person name="Mukherjee P.K."/>
            <person name="Mukherjee M."/>
            <person name="Kredics L."/>
            <person name="Alcaraz L.D."/>
            <person name="Aerts A."/>
            <person name="Antal Z."/>
            <person name="Atanasova L."/>
            <person name="Cervantes-Badillo M.G."/>
            <person name="Challacombe J."/>
            <person name="Chertkov O."/>
            <person name="McCluskey K."/>
            <person name="Coulpier F."/>
            <person name="Deshpande N."/>
            <person name="von Doehren H."/>
            <person name="Ebbole D.J."/>
            <person name="Esquivel-Naranjo E.U."/>
            <person name="Fekete E."/>
            <person name="Flipphi M."/>
            <person name="Glaser F."/>
            <person name="Gomez-Rodriguez E.Y."/>
            <person name="Gruber S."/>
            <person name="Han C."/>
            <person name="Henrissat B."/>
            <person name="Hermosa R."/>
            <person name="Hernandez-Onate M."/>
            <person name="Karaffa L."/>
            <person name="Kosti I."/>
            <person name="Le Crom S."/>
            <person name="Lindquist E."/>
            <person name="Lucas S."/>
            <person name="Luebeck M."/>
            <person name="Luebeck P.S."/>
            <person name="Margeot A."/>
            <person name="Metz B."/>
            <person name="Misra M."/>
            <person name="Nevalainen H."/>
            <person name="Omann M."/>
            <person name="Packer N."/>
            <person name="Perrone G."/>
            <person name="Uresti-Rivera E.E."/>
            <person name="Salamov A."/>
            <person name="Schmoll M."/>
            <person name="Seiboth B."/>
            <person name="Shapiro H."/>
            <person name="Sukno S."/>
            <person name="Tamayo-Ramos J.A."/>
            <person name="Tisch D."/>
            <person name="Wiest A."/>
            <person name="Wilkinson H.H."/>
            <person name="Zhang M."/>
            <person name="Coutinho P.M."/>
            <person name="Kenerley C.M."/>
            <person name="Monte E."/>
            <person name="Baker S.E."/>
            <person name="Grigoriev I.V."/>
        </authorList>
    </citation>
    <scope>NUCLEOTIDE SEQUENCE [LARGE SCALE GENOMIC DNA]</scope>
    <source>
        <strain evidence="9">ATCC 20476 / IMI 206040</strain>
    </source>
</reference>
<name>G9P4D1_HYPAI</name>
<dbReference type="PANTHER" id="PTHR47338:SF20">
    <property type="entry name" value="ZN(II)2CYS6 TRANSCRIPTION FACTOR (EUROFUNG)"/>
    <property type="match status" value="1"/>
</dbReference>
<dbReference type="CDD" id="cd12148">
    <property type="entry name" value="fungal_TF_MHR"/>
    <property type="match status" value="1"/>
</dbReference>
<dbReference type="InterPro" id="IPR050815">
    <property type="entry name" value="TF_fung"/>
</dbReference>
<keyword evidence="2" id="KW-0479">Metal-binding</keyword>
<evidence type="ECO:0000256" key="5">
    <source>
        <dbReference type="ARBA" id="ARBA00023242"/>
    </source>
</evidence>
<evidence type="ECO:0000256" key="1">
    <source>
        <dbReference type="ARBA" id="ARBA00004123"/>
    </source>
</evidence>
<evidence type="ECO:0000256" key="4">
    <source>
        <dbReference type="ARBA" id="ARBA00023163"/>
    </source>
</evidence>
<dbReference type="SUPFAM" id="SSF57701">
    <property type="entry name" value="Zn2/Cys6 DNA-binding domain"/>
    <property type="match status" value="1"/>
</dbReference>
<dbReference type="GO" id="GO:0000981">
    <property type="term" value="F:DNA-binding transcription factor activity, RNA polymerase II-specific"/>
    <property type="evidence" value="ECO:0007669"/>
    <property type="project" value="InterPro"/>
</dbReference>
<keyword evidence="3" id="KW-0805">Transcription regulation</keyword>
<dbReference type="HOGENOM" id="CLU_023880_2_0_1"/>
<feature type="compositionally biased region" description="Low complexity" evidence="6">
    <location>
        <begin position="79"/>
        <end position="88"/>
    </location>
</feature>
<dbReference type="PANTHER" id="PTHR47338">
    <property type="entry name" value="ZN(II)2CYS6 TRANSCRIPTION FACTOR (EUROFUNG)-RELATED"/>
    <property type="match status" value="1"/>
</dbReference>
<dbReference type="InterPro" id="IPR036864">
    <property type="entry name" value="Zn2-C6_fun-type_DNA-bd_sf"/>
</dbReference>
<feature type="domain" description="Zn(2)-C6 fungal-type" evidence="7">
    <location>
        <begin position="20"/>
        <end position="50"/>
    </location>
</feature>
<proteinExistence type="predicted"/>
<dbReference type="STRING" id="452589.G9P4D1"/>
<dbReference type="GO" id="GO:0008270">
    <property type="term" value="F:zinc ion binding"/>
    <property type="evidence" value="ECO:0007669"/>
    <property type="project" value="InterPro"/>
</dbReference>
<dbReference type="GO" id="GO:0005634">
    <property type="term" value="C:nucleus"/>
    <property type="evidence" value="ECO:0007669"/>
    <property type="project" value="UniProtKB-SubCell"/>
</dbReference>
<evidence type="ECO:0000256" key="2">
    <source>
        <dbReference type="ARBA" id="ARBA00022723"/>
    </source>
</evidence>
<evidence type="ECO:0000256" key="6">
    <source>
        <dbReference type="SAM" id="MobiDB-lite"/>
    </source>
</evidence>
<feature type="non-terminal residue" evidence="8">
    <location>
        <position position="1"/>
    </location>
</feature>
<dbReference type="OrthoDB" id="3862662at2759"/>
<dbReference type="SMART" id="SM00066">
    <property type="entry name" value="GAL4"/>
    <property type="match status" value="1"/>
</dbReference>
<feature type="region of interest" description="Disordered" evidence="6">
    <location>
        <begin position="57"/>
        <end position="88"/>
    </location>
</feature>
<dbReference type="GO" id="GO:0006351">
    <property type="term" value="P:DNA-templated transcription"/>
    <property type="evidence" value="ECO:0007669"/>
    <property type="project" value="InterPro"/>
</dbReference>
<gene>
    <name evidence="8" type="ORF">TRIATDRAFT_30590</name>
</gene>
<evidence type="ECO:0000313" key="9">
    <source>
        <dbReference type="Proteomes" id="UP000005426"/>
    </source>
</evidence>
<dbReference type="CDD" id="cd00067">
    <property type="entry name" value="GAL4"/>
    <property type="match status" value="1"/>
</dbReference>
<dbReference type="eggNOG" id="ENOG502SID0">
    <property type="taxonomic scope" value="Eukaryota"/>
</dbReference>
<keyword evidence="4" id="KW-0804">Transcription</keyword>
<comment type="subcellular location">
    <subcellularLocation>
        <location evidence="1">Nucleus</location>
    </subcellularLocation>
</comment>
<dbReference type="GO" id="GO:0003677">
    <property type="term" value="F:DNA binding"/>
    <property type="evidence" value="ECO:0007669"/>
    <property type="project" value="InterPro"/>
</dbReference>
<dbReference type="GeneID" id="25782636"/>
<dbReference type="AlphaFoldDB" id="G9P4D1"/>
<dbReference type="Gene3D" id="4.10.240.10">
    <property type="entry name" value="Zn(2)-C6 fungal-type DNA-binding domain"/>
    <property type="match status" value="1"/>
</dbReference>
<dbReference type="Proteomes" id="UP000005426">
    <property type="component" value="Unassembled WGS sequence"/>
</dbReference>
<protein>
    <recommendedName>
        <fullName evidence="7">Zn(2)-C6 fungal-type domain-containing protein</fullName>
    </recommendedName>
</protein>
<evidence type="ECO:0000313" key="8">
    <source>
        <dbReference type="EMBL" id="EHK41132.1"/>
    </source>
</evidence>
<dbReference type="Pfam" id="PF04082">
    <property type="entry name" value="Fungal_trans"/>
    <property type="match status" value="1"/>
</dbReference>
<dbReference type="Pfam" id="PF00172">
    <property type="entry name" value="Zn_clus"/>
    <property type="match status" value="1"/>
</dbReference>
<dbReference type="OMA" id="YFIAPHI"/>
<keyword evidence="5" id="KW-0539">Nucleus</keyword>
<dbReference type="KEGG" id="tatv:25782636"/>
<accession>G9P4D1</accession>
<sequence>PHSMASPSGGQGPVSYSQLACEPCRKGKRRCDRVLPSCELCSRKGVECVYLSRRRSRQTRRRPIQTRSESRLAAAATPNNVSSSSVNVSCSDSRVDGQGSHFGTPFVSLESPTASENTTSATALYFIAPHIFQQAQLELPQIHLSIPAKLTPFQNDSSRIRSIAYNFFDSIHWWMPVISKRGFFAHMLNPLSQRRSELSLLIICMQLCCEPDLGSATGTLDAKALYHNAKRLHFEMEASGVFSLRVLQAGILIALYELGQAIYPAAYLTVGSCARYATAIGVDQLRDDDTSSGYGNSRTLSEVEERRRAWWIILFLDRFLNICKPGRSLATKTPTFDDLLPVDDKLWDDGTLKVSDFYTISQAFTLQMGMFSRFGQATYMLSQALDLVSPDNQQSAIDRSQQMAQLRRTLFALMTVSNAEADARELRICAGFCPQLSICSSTIFLLQEYQWRVNSNNMSDVPNIVSATDTWEETLSSLDYIATTCQGFRDQMVDTTSVLVATPFLAHVSYQAALLLIRMGQGAPGSIAAERISLFKDLLRDIATRWKIANVYLSILEAQEITTASEAMCGPRPLRYSHETNGNGGVTE</sequence>
<evidence type="ECO:0000259" key="7">
    <source>
        <dbReference type="PROSITE" id="PS50048"/>
    </source>
</evidence>
<evidence type="ECO:0000256" key="3">
    <source>
        <dbReference type="ARBA" id="ARBA00023015"/>
    </source>
</evidence>
<dbReference type="InterPro" id="IPR007219">
    <property type="entry name" value="XnlR_reg_dom"/>
</dbReference>
<dbReference type="EMBL" id="ABDG02000027">
    <property type="protein sequence ID" value="EHK41132.1"/>
    <property type="molecule type" value="Genomic_DNA"/>
</dbReference>
<comment type="caution">
    <text evidence="8">The sequence shown here is derived from an EMBL/GenBank/DDBJ whole genome shotgun (WGS) entry which is preliminary data.</text>
</comment>
<dbReference type="InterPro" id="IPR001138">
    <property type="entry name" value="Zn2Cys6_DnaBD"/>
</dbReference>